<feature type="transmembrane region" description="Helical" evidence="1">
    <location>
        <begin position="185"/>
        <end position="203"/>
    </location>
</feature>
<evidence type="ECO:0000313" key="2">
    <source>
        <dbReference type="EMBL" id="WIM99922.1"/>
    </source>
</evidence>
<sequence length="212" mass="22611">MRRIVTVRTVAGSAGGYRDSTGGRDHGTTARWPYGMARAYAVGERRSVIMESVRANGSVVSKALPVLVLSWILGIALLVVSPYGAVAQDRFRHAPTCSQGQVFTSANCRITVDATMTALTREQASMIVGGRQVSAAVLLHGPLDEVAGLPVRATFYQGVLMHIQGGDLNFDTAAAPGNHVGELRFGGLFFLIAGSFVVGVQVFRNARHADRR</sequence>
<organism evidence="2 3">
    <name type="scientific">Actinoplanes oblitus</name>
    <dbReference type="NCBI Taxonomy" id="3040509"/>
    <lineage>
        <taxon>Bacteria</taxon>
        <taxon>Bacillati</taxon>
        <taxon>Actinomycetota</taxon>
        <taxon>Actinomycetes</taxon>
        <taxon>Micromonosporales</taxon>
        <taxon>Micromonosporaceae</taxon>
        <taxon>Actinoplanes</taxon>
    </lineage>
</organism>
<proteinExistence type="predicted"/>
<dbReference type="RefSeq" id="WP_284921369.1">
    <property type="nucleotide sequence ID" value="NZ_CP126980.1"/>
</dbReference>
<keyword evidence="1" id="KW-1133">Transmembrane helix</keyword>
<evidence type="ECO:0000313" key="3">
    <source>
        <dbReference type="Proteomes" id="UP001240150"/>
    </source>
</evidence>
<dbReference type="EMBL" id="CP126980">
    <property type="protein sequence ID" value="WIM99922.1"/>
    <property type="molecule type" value="Genomic_DNA"/>
</dbReference>
<evidence type="ECO:0000256" key="1">
    <source>
        <dbReference type="SAM" id="Phobius"/>
    </source>
</evidence>
<feature type="transmembrane region" description="Helical" evidence="1">
    <location>
        <begin position="64"/>
        <end position="85"/>
    </location>
</feature>
<evidence type="ECO:0008006" key="4">
    <source>
        <dbReference type="Google" id="ProtNLM"/>
    </source>
</evidence>
<name>A0ABY8WR35_9ACTN</name>
<keyword evidence="1" id="KW-0472">Membrane</keyword>
<reference evidence="2 3" key="1">
    <citation type="submission" date="2023-06" db="EMBL/GenBank/DDBJ databases">
        <authorList>
            <person name="Yushchuk O."/>
            <person name="Binda E."/>
            <person name="Ruckert-Reed C."/>
            <person name="Fedorenko V."/>
            <person name="Kalinowski J."/>
            <person name="Marinelli F."/>
        </authorList>
    </citation>
    <scope>NUCLEOTIDE SEQUENCE [LARGE SCALE GENOMIC DNA]</scope>
    <source>
        <strain evidence="2 3">NRRL 3884</strain>
    </source>
</reference>
<dbReference type="Proteomes" id="UP001240150">
    <property type="component" value="Chromosome"/>
</dbReference>
<keyword evidence="1" id="KW-0812">Transmembrane</keyword>
<keyword evidence="3" id="KW-1185">Reference proteome</keyword>
<gene>
    <name evidence="2" type="ORF">ACTOB_003592</name>
</gene>
<accession>A0ABY8WR35</accession>
<protein>
    <recommendedName>
        <fullName evidence="4">Cell wall protein</fullName>
    </recommendedName>
</protein>